<feature type="compositionally biased region" description="Basic and acidic residues" evidence="1">
    <location>
        <begin position="302"/>
        <end position="330"/>
    </location>
</feature>
<sequence>MSILSSASYGIEDEDRPGQRGASCIVVDVLSAIVAPCFGSESPPDTLSPPSSSISDLLPQIQPSISVPLLSDYDTAPAPAVLPTQPSNSLDFDLVPNTKHRPPLAIRTLVDHEILGIEIDLLIIVAQKCKHTVHPGLTAKYHHESCPFCRYKKALAEFKRELERLRAFEDIEFDAHVNPTTDLKNTVFGDLTNIFTNGRTRDFTKSLVSGRRGDNKKTRGGVRSAKVALLRLVDKLRKMREVESTWEDDNLTPEQTEIFYRDDCTKHSAATALSKWETDFRAVQFELVSFTEAQSSLSMAKDDFENNDKDNKENHNHVQKEDQQEADLKHLLPSPPAPRNPKRVKLNSTTYISILHDTSSISIHPLPSSLTQRPAPESQTYYIIPKGPHIAVQNRKHQVQGRRRYLFDRARKRGYRRNEWTSPKGYEKEDTSWFGMNSYEQFEGWQRIWECMGESSGGEGSDRGVRVEGKQDGDEVKWEEFVNSEEDREGFVKVGEGDVMEEEFKEIAIREKKPDEQDEDKSTLVIERFKGDGMPDMTGEAFLELLGDIGVMNVEKGA</sequence>
<evidence type="ECO:0000256" key="1">
    <source>
        <dbReference type="SAM" id="MobiDB-lite"/>
    </source>
</evidence>
<evidence type="ECO:0000313" key="3">
    <source>
        <dbReference type="Proteomes" id="UP000700596"/>
    </source>
</evidence>
<name>A0A9P9J213_9PLEO</name>
<dbReference type="EMBL" id="JAGMWT010000001">
    <property type="protein sequence ID" value="KAH7138514.1"/>
    <property type="molecule type" value="Genomic_DNA"/>
</dbReference>
<proteinExistence type="predicted"/>
<reference evidence="2" key="1">
    <citation type="journal article" date="2021" name="Nat. Commun.">
        <title>Genetic determinants of endophytism in the Arabidopsis root mycobiome.</title>
        <authorList>
            <person name="Mesny F."/>
            <person name="Miyauchi S."/>
            <person name="Thiergart T."/>
            <person name="Pickel B."/>
            <person name="Atanasova L."/>
            <person name="Karlsson M."/>
            <person name="Huettel B."/>
            <person name="Barry K.W."/>
            <person name="Haridas S."/>
            <person name="Chen C."/>
            <person name="Bauer D."/>
            <person name="Andreopoulos W."/>
            <person name="Pangilinan J."/>
            <person name="LaButti K."/>
            <person name="Riley R."/>
            <person name="Lipzen A."/>
            <person name="Clum A."/>
            <person name="Drula E."/>
            <person name="Henrissat B."/>
            <person name="Kohler A."/>
            <person name="Grigoriev I.V."/>
            <person name="Martin F.M."/>
            <person name="Hacquard S."/>
        </authorList>
    </citation>
    <scope>NUCLEOTIDE SEQUENCE</scope>
    <source>
        <strain evidence="2">MPI-CAGE-CH-0243</strain>
    </source>
</reference>
<feature type="region of interest" description="Disordered" evidence="1">
    <location>
        <begin position="302"/>
        <end position="344"/>
    </location>
</feature>
<accession>A0A9P9J213</accession>
<dbReference type="Proteomes" id="UP000700596">
    <property type="component" value="Unassembled WGS sequence"/>
</dbReference>
<comment type="caution">
    <text evidence="2">The sequence shown here is derived from an EMBL/GenBank/DDBJ whole genome shotgun (WGS) entry which is preliminary data.</text>
</comment>
<keyword evidence="3" id="KW-1185">Reference proteome</keyword>
<gene>
    <name evidence="2" type="ORF">B0J11DRAFT_574487</name>
</gene>
<evidence type="ECO:0000313" key="2">
    <source>
        <dbReference type="EMBL" id="KAH7138514.1"/>
    </source>
</evidence>
<organism evidence="2 3">
    <name type="scientific">Dendryphion nanum</name>
    <dbReference type="NCBI Taxonomy" id="256645"/>
    <lineage>
        <taxon>Eukaryota</taxon>
        <taxon>Fungi</taxon>
        <taxon>Dikarya</taxon>
        <taxon>Ascomycota</taxon>
        <taxon>Pezizomycotina</taxon>
        <taxon>Dothideomycetes</taxon>
        <taxon>Pleosporomycetidae</taxon>
        <taxon>Pleosporales</taxon>
        <taxon>Torulaceae</taxon>
        <taxon>Dendryphion</taxon>
    </lineage>
</organism>
<protein>
    <submittedName>
        <fullName evidence="2">Uncharacterized protein</fullName>
    </submittedName>
</protein>
<dbReference type="AlphaFoldDB" id="A0A9P9J213"/>